<keyword evidence="2" id="KW-1185">Reference proteome</keyword>
<evidence type="ECO:0000313" key="2">
    <source>
        <dbReference type="Proteomes" id="UP000320653"/>
    </source>
</evidence>
<organism evidence="1 2">
    <name type="scientific">Neorhizobium alkalisoli</name>
    <dbReference type="NCBI Taxonomy" id="528178"/>
    <lineage>
        <taxon>Bacteria</taxon>
        <taxon>Pseudomonadati</taxon>
        <taxon>Pseudomonadota</taxon>
        <taxon>Alphaproteobacteria</taxon>
        <taxon>Hyphomicrobiales</taxon>
        <taxon>Rhizobiaceae</taxon>
        <taxon>Rhizobium/Agrobacterium group</taxon>
        <taxon>Neorhizobium</taxon>
    </lineage>
</organism>
<name>A0A561Q0S3_9HYPH</name>
<gene>
    <name evidence="1" type="ORF">FHW37_11740</name>
</gene>
<dbReference type="AlphaFoldDB" id="A0A561Q0S3"/>
<dbReference type="Proteomes" id="UP000320653">
    <property type="component" value="Unassembled WGS sequence"/>
</dbReference>
<reference evidence="1 2" key="1">
    <citation type="submission" date="2019-06" db="EMBL/GenBank/DDBJ databases">
        <title>Sorghum-associated microbial communities from plants grown in Nebraska, USA.</title>
        <authorList>
            <person name="Schachtman D."/>
        </authorList>
    </citation>
    <scope>NUCLEOTIDE SEQUENCE [LARGE SCALE GENOMIC DNA]</scope>
    <source>
        <strain evidence="1 2">1225</strain>
    </source>
</reference>
<comment type="caution">
    <text evidence="1">The sequence shown here is derived from an EMBL/GenBank/DDBJ whole genome shotgun (WGS) entry which is preliminary data.</text>
</comment>
<dbReference type="EMBL" id="VIWP01000017">
    <property type="protein sequence ID" value="TWF43952.1"/>
    <property type="molecule type" value="Genomic_DNA"/>
</dbReference>
<protein>
    <submittedName>
        <fullName evidence="1">Uncharacterized protein</fullName>
    </submittedName>
</protein>
<accession>A0A561Q0S3</accession>
<sequence length="57" mass="6206">MADDNQIDYSPADLCERYALELGEAQRLITSFGGNRGELDLLLGAHDRVVSLMHAGS</sequence>
<proteinExistence type="predicted"/>
<evidence type="ECO:0000313" key="1">
    <source>
        <dbReference type="EMBL" id="TWF43952.1"/>
    </source>
</evidence>